<evidence type="ECO:0000313" key="5">
    <source>
        <dbReference type="EMBL" id="PPT90556.1"/>
    </source>
</evidence>
<organism evidence="5 6">
    <name type="scientific">Xanthomonas theicola</name>
    <dbReference type="NCBI Taxonomy" id="56464"/>
    <lineage>
        <taxon>Bacteria</taxon>
        <taxon>Pseudomonadati</taxon>
        <taxon>Pseudomonadota</taxon>
        <taxon>Gammaproteobacteria</taxon>
        <taxon>Lysobacterales</taxon>
        <taxon>Lysobacteraceae</taxon>
        <taxon>Xanthomonas</taxon>
    </lineage>
</organism>
<accession>A0A2S6ZEF7</accession>
<keyword evidence="3" id="KW-0472">Membrane</keyword>
<gene>
    <name evidence="5" type="ORF">XthCFBP4691_11840</name>
</gene>
<dbReference type="SMART" id="SM00267">
    <property type="entry name" value="GGDEF"/>
    <property type="match status" value="1"/>
</dbReference>
<feature type="domain" description="GGDEF" evidence="4">
    <location>
        <begin position="255"/>
        <end position="392"/>
    </location>
</feature>
<sequence length="404" mass="43891">MHGQSADVEAGSASMPGPLGDFISWLSEPGADLPQEIRRRLLRGPFSSVSVLLFGCVNSFIITLVAWLRHPTAFFLAWLIVDLLIWILRIVFILADARLSTAGFQWGVQLQILFGLALALVMGLGTGGTLVSGDHVLQVLACASMVSMNGAVAIRNRGMPRYAFLQVLLSDLPLKVGALLQPEPWLKIFVLQGPLYLISLYALIQHLNKDLIGALLGEYSSGEKAARDELTGTYNRRGFASAAARDVMIADNTEKTAILFYLDLDNFKVVNDTYGHASGDKLLQAFSFNLGSIVRSRDIVGRLGGDEFAILFFEDDERLLLPLAARIVDATRRLSNDYLPQPLEIGVSIGIASVPASDLNKSGVFDRLVSCADRALYKAKSAGGNCCFTDSPIHLPLESGHLTR</sequence>
<evidence type="ECO:0000256" key="3">
    <source>
        <dbReference type="SAM" id="Phobius"/>
    </source>
</evidence>
<evidence type="ECO:0000256" key="2">
    <source>
        <dbReference type="ARBA" id="ARBA00034247"/>
    </source>
</evidence>
<dbReference type="Proteomes" id="UP000239898">
    <property type="component" value="Unassembled WGS sequence"/>
</dbReference>
<dbReference type="InterPro" id="IPR050469">
    <property type="entry name" value="Diguanylate_Cyclase"/>
</dbReference>
<dbReference type="NCBIfam" id="TIGR00254">
    <property type="entry name" value="GGDEF"/>
    <property type="match status" value="1"/>
</dbReference>
<feature type="transmembrane region" description="Helical" evidence="3">
    <location>
        <begin position="74"/>
        <end position="94"/>
    </location>
</feature>
<proteinExistence type="predicted"/>
<comment type="catalytic activity">
    <reaction evidence="2">
        <text>2 GTP = 3',3'-c-di-GMP + 2 diphosphate</text>
        <dbReference type="Rhea" id="RHEA:24898"/>
        <dbReference type="ChEBI" id="CHEBI:33019"/>
        <dbReference type="ChEBI" id="CHEBI:37565"/>
        <dbReference type="ChEBI" id="CHEBI:58805"/>
        <dbReference type="EC" id="2.7.7.65"/>
    </reaction>
</comment>
<dbReference type="CDD" id="cd01949">
    <property type="entry name" value="GGDEF"/>
    <property type="match status" value="1"/>
</dbReference>
<evidence type="ECO:0000256" key="1">
    <source>
        <dbReference type="ARBA" id="ARBA00012528"/>
    </source>
</evidence>
<dbReference type="OrthoDB" id="9803824at2"/>
<dbReference type="PROSITE" id="PS50887">
    <property type="entry name" value="GGDEF"/>
    <property type="match status" value="1"/>
</dbReference>
<dbReference type="InterPro" id="IPR043128">
    <property type="entry name" value="Rev_trsase/Diguanyl_cyclase"/>
</dbReference>
<feature type="transmembrane region" description="Helical" evidence="3">
    <location>
        <begin position="46"/>
        <end position="68"/>
    </location>
</feature>
<evidence type="ECO:0000259" key="4">
    <source>
        <dbReference type="PROSITE" id="PS50887"/>
    </source>
</evidence>
<dbReference type="SUPFAM" id="SSF55073">
    <property type="entry name" value="Nucleotide cyclase"/>
    <property type="match status" value="1"/>
</dbReference>
<dbReference type="GO" id="GO:0052621">
    <property type="term" value="F:diguanylate cyclase activity"/>
    <property type="evidence" value="ECO:0007669"/>
    <property type="project" value="UniProtKB-EC"/>
</dbReference>
<dbReference type="AlphaFoldDB" id="A0A2S6ZEF7"/>
<feature type="transmembrane region" description="Helical" evidence="3">
    <location>
        <begin position="106"/>
        <end position="124"/>
    </location>
</feature>
<dbReference type="Gene3D" id="3.30.70.270">
    <property type="match status" value="1"/>
</dbReference>
<name>A0A2S6ZEF7_9XANT</name>
<dbReference type="EMBL" id="MIGX01000053">
    <property type="protein sequence ID" value="PPT90556.1"/>
    <property type="molecule type" value="Genomic_DNA"/>
</dbReference>
<dbReference type="PANTHER" id="PTHR45138">
    <property type="entry name" value="REGULATORY COMPONENTS OF SENSORY TRANSDUCTION SYSTEM"/>
    <property type="match status" value="1"/>
</dbReference>
<feature type="transmembrane region" description="Helical" evidence="3">
    <location>
        <begin position="136"/>
        <end position="155"/>
    </location>
</feature>
<dbReference type="PANTHER" id="PTHR45138:SF9">
    <property type="entry name" value="DIGUANYLATE CYCLASE DGCM-RELATED"/>
    <property type="match status" value="1"/>
</dbReference>
<reference evidence="5 6" key="1">
    <citation type="submission" date="2016-08" db="EMBL/GenBank/DDBJ databases">
        <title>Evolution of the type three secretion system and type three effector repertoires in Xanthomonas.</title>
        <authorList>
            <person name="Merda D."/>
            <person name="Briand M."/>
            <person name="Bosis E."/>
            <person name="Rousseau C."/>
            <person name="Portier P."/>
            <person name="Jacques M.-A."/>
            <person name="Fischer-Le Saux M."/>
        </authorList>
    </citation>
    <scope>NUCLEOTIDE SEQUENCE [LARGE SCALE GENOMIC DNA]</scope>
    <source>
        <strain evidence="5 6">CFBP 4691</strain>
    </source>
</reference>
<dbReference type="EC" id="2.7.7.65" evidence="1"/>
<protein>
    <recommendedName>
        <fullName evidence="1">diguanylate cyclase</fullName>
        <ecNumber evidence="1">2.7.7.65</ecNumber>
    </recommendedName>
</protein>
<evidence type="ECO:0000313" key="6">
    <source>
        <dbReference type="Proteomes" id="UP000239898"/>
    </source>
</evidence>
<keyword evidence="6" id="KW-1185">Reference proteome</keyword>
<keyword evidence="3" id="KW-0812">Transmembrane</keyword>
<dbReference type="InterPro" id="IPR029787">
    <property type="entry name" value="Nucleotide_cyclase"/>
</dbReference>
<keyword evidence="3" id="KW-1133">Transmembrane helix</keyword>
<dbReference type="InterPro" id="IPR000160">
    <property type="entry name" value="GGDEF_dom"/>
</dbReference>
<comment type="caution">
    <text evidence="5">The sequence shown here is derived from an EMBL/GenBank/DDBJ whole genome shotgun (WGS) entry which is preliminary data.</text>
</comment>
<dbReference type="RefSeq" id="WP_128420607.1">
    <property type="nucleotide sequence ID" value="NZ_CP049017.1"/>
</dbReference>
<dbReference type="Pfam" id="PF00990">
    <property type="entry name" value="GGDEF"/>
    <property type="match status" value="1"/>
</dbReference>